<dbReference type="GeneTree" id="ENSGT00940000155140"/>
<dbReference type="InterPro" id="IPR011600">
    <property type="entry name" value="Pept_C14_caspase"/>
</dbReference>
<organism evidence="3 4">
    <name type="scientific">Ciona intestinalis</name>
    <name type="common">Transparent sea squirt</name>
    <name type="synonym">Ascidia intestinalis</name>
    <dbReference type="NCBI Taxonomy" id="7719"/>
    <lineage>
        <taxon>Eukaryota</taxon>
        <taxon>Metazoa</taxon>
        <taxon>Chordata</taxon>
        <taxon>Tunicata</taxon>
        <taxon>Ascidiacea</taxon>
        <taxon>Phlebobranchia</taxon>
        <taxon>Cionidae</taxon>
        <taxon>Ciona</taxon>
    </lineage>
</organism>
<dbReference type="SMART" id="SM00115">
    <property type="entry name" value="CASc"/>
    <property type="match status" value="1"/>
</dbReference>
<reference evidence="3" key="3">
    <citation type="submission" date="2025-09" db="UniProtKB">
        <authorList>
            <consortium name="Ensembl"/>
        </authorList>
    </citation>
    <scope>IDENTIFICATION</scope>
</reference>
<dbReference type="STRING" id="7719.ENSCINP00000011076"/>
<dbReference type="Proteomes" id="UP000008144">
    <property type="component" value="Unassembled WGS sequence"/>
</dbReference>
<dbReference type="FunFam" id="3.40.50.1460:FF:000072">
    <property type="entry name" value="caspase-6-like isoform X1"/>
    <property type="match status" value="1"/>
</dbReference>
<keyword evidence="4" id="KW-1185">Reference proteome</keyword>
<dbReference type="SUPFAM" id="SSF52129">
    <property type="entry name" value="Caspase-like"/>
    <property type="match status" value="1"/>
</dbReference>
<dbReference type="GO" id="GO:0006915">
    <property type="term" value="P:apoptotic process"/>
    <property type="evidence" value="ECO:0000318"/>
    <property type="project" value="GO_Central"/>
</dbReference>
<evidence type="ECO:0000259" key="2">
    <source>
        <dbReference type="PROSITE" id="PS50208"/>
    </source>
</evidence>
<dbReference type="InterPro" id="IPR001309">
    <property type="entry name" value="Pept_C14_p20"/>
</dbReference>
<name>F7AVK7_CIOIN</name>
<dbReference type="HOGENOM" id="CLU_1374976_0_0_1"/>
<dbReference type="InterPro" id="IPR033139">
    <property type="entry name" value="Caspase_cys_AS"/>
</dbReference>
<dbReference type="GO" id="GO:0043525">
    <property type="term" value="P:positive regulation of neuron apoptotic process"/>
    <property type="evidence" value="ECO:0000318"/>
    <property type="project" value="GO_Central"/>
</dbReference>
<dbReference type="PANTHER" id="PTHR10454:SF244">
    <property type="entry name" value="CASPASE-6-LIKE"/>
    <property type="match status" value="1"/>
</dbReference>
<dbReference type="GO" id="GO:0005829">
    <property type="term" value="C:cytosol"/>
    <property type="evidence" value="ECO:0000318"/>
    <property type="project" value="GO_Central"/>
</dbReference>
<dbReference type="PANTHER" id="PTHR10454">
    <property type="entry name" value="CASPASE"/>
    <property type="match status" value="1"/>
</dbReference>
<dbReference type="InterPro" id="IPR029030">
    <property type="entry name" value="Caspase-like_dom_sf"/>
</dbReference>
<dbReference type="PRINTS" id="PR00376">
    <property type="entry name" value="IL1BCENZYME"/>
</dbReference>
<dbReference type="InParanoid" id="F7AVK7"/>
<evidence type="ECO:0000313" key="3">
    <source>
        <dbReference type="Ensembl" id="ENSCINP00000011076.3"/>
    </source>
</evidence>
<dbReference type="GO" id="GO:0004197">
    <property type="term" value="F:cysteine-type endopeptidase activity"/>
    <property type="evidence" value="ECO:0000318"/>
    <property type="project" value="GO_Central"/>
</dbReference>
<dbReference type="InterPro" id="IPR015917">
    <property type="entry name" value="Pept_C14A"/>
</dbReference>
<evidence type="ECO:0000313" key="4">
    <source>
        <dbReference type="Proteomes" id="UP000008144"/>
    </source>
</evidence>
<comment type="similarity">
    <text evidence="1">Belongs to the peptidase C14A family.</text>
</comment>
<accession>F7AVK7</accession>
<reference evidence="4" key="1">
    <citation type="journal article" date="2002" name="Science">
        <title>The draft genome of Ciona intestinalis: insights into chordate and vertebrate origins.</title>
        <authorList>
            <person name="Dehal P."/>
            <person name="Satou Y."/>
            <person name="Campbell R.K."/>
            <person name="Chapman J."/>
            <person name="Degnan B."/>
            <person name="De Tomaso A."/>
            <person name="Davidson B."/>
            <person name="Di Gregorio A."/>
            <person name="Gelpke M."/>
            <person name="Goodstein D.M."/>
            <person name="Harafuji N."/>
            <person name="Hastings K.E."/>
            <person name="Ho I."/>
            <person name="Hotta K."/>
            <person name="Huang W."/>
            <person name="Kawashima T."/>
            <person name="Lemaire P."/>
            <person name="Martinez D."/>
            <person name="Meinertzhagen I.A."/>
            <person name="Necula S."/>
            <person name="Nonaka M."/>
            <person name="Putnam N."/>
            <person name="Rash S."/>
            <person name="Saiga H."/>
            <person name="Satake M."/>
            <person name="Terry A."/>
            <person name="Yamada L."/>
            <person name="Wang H.G."/>
            <person name="Awazu S."/>
            <person name="Azumi K."/>
            <person name="Boore J."/>
            <person name="Branno M."/>
            <person name="Chin-Bow S."/>
            <person name="DeSantis R."/>
            <person name="Doyle S."/>
            <person name="Francino P."/>
            <person name="Keys D.N."/>
            <person name="Haga S."/>
            <person name="Hayashi H."/>
            <person name="Hino K."/>
            <person name="Imai K.S."/>
            <person name="Inaba K."/>
            <person name="Kano S."/>
            <person name="Kobayashi K."/>
            <person name="Kobayashi M."/>
            <person name="Lee B.I."/>
            <person name="Makabe K.W."/>
            <person name="Manohar C."/>
            <person name="Matassi G."/>
            <person name="Medina M."/>
            <person name="Mochizuki Y."/>
            <person name="Mount S."/>
            <person name="Morishita T."/>
            <person name="Miura S."/>
            <person name="Nakayama A."/>
            <person name="Nishizaka S."/>
            <person name="Nomoto H."/>
            <person name="Ohta F."/>
            <person name="Oishi K."/>
            <person name="Rigoutsos I."/>
            <person name="Sano M."/>
            <person name="Sasaki A."/>
            <person name="Sasakura Y."/>
            <person name="Shoguchi E."/>
            <person name="Shin-i T."/>
            <person name="Spagnuolo A."/>
            <person name="Stainier D."/>
            <person name="Suzuki M.M."/>
            <person name="Tassy O."/>
            <person name="Takatori N."/>
            <person name="Tokuoka M."/>
            <person name="Yagi K."/>
            <person name="Yoshizaki F."/>
            <person name="Wada S."/>
            <person name="Zhang C."/>
            <person name="Hyatt P.D."/>
            <person name="Larimer F."/>
            <person name="Detter C."/>
            <person name="Doggett N."/>
            <person name="Glavina T."/>
            <person name="Hawkins T."/>
            <person name="Richardson P."/>
            <person name="Lucas S."/>
            <person name="Kohara Y."/>
            <person name="Levine M."/>
            <person name="Satoh N."/>
            <person name="Rokhsar D.S."/>
        </authorList>
    </citation>
    <scope>NUCLEOTIDE SEQUENCE [LARGE SCALE GENOMIC DNA]</scope>
</reference>
<dbReference type="PROSITE" id="PS01122">
    <property type="entry name" value="CASPASE_CYS"/>
    <property type="match status" value="1"/>
</dbReference>
<dbReference type="Ensembl" id="ENSCINT00000011076.3">
    <property type="protein sequence ID" value="ENSCINP00000011076.3"/>
    <property type="gene ID" value="ENSCING00000016378.2"/>
</dbReference>
<dbReference type="GO" id="GO:0006508">
    <property type="term" value="P:proteolysis"/>
    <property type="evidence" value="ECO:0007669"/>
    <property type="project" value="InterPro"/>
</dbReference>
<protein>
    <submittedName>
        <fullName evidence="3">Caspase-6-like</fullName>
    </submittedName>
</protein>
<sequence length="199" mass="22624">MQEEWIDDCYDINYSGKIGIAAVFLLKKRNDATTNELENEKIEQALQQDFDDFTELFENMQLDVMKFGEKMKFSEAVANLENVSKKLKSENNYSCFICMFIGHGSDGCIKATDGKLDIHENILAKFMTHKCLEGKPKIFIFQACRGTKKNVKSDSSLSTLCDKEIKADGSDVLLCYAAWSGYVSYALTTNEYERGTQYL</sequence>
<dbReference type="Pfam" id="PF00656">
    <property type="entry name" value="Peptidase_C14"/>
    <property type="match status" value="1"/>
</dbReference>
<dbReference type="PROSITE" id="PS50208">
    <property type="entry name" value="CASPASE_P20"/>
    <property type="match status" value="1"/>
</dbReference>
<dbReference type="GO" id="GO:0005737">
    <property type="term" value="C:cytoplasm"/>
    <property type="evidence" value="ECO:0000318"/>
    <property type="project" value="GO_Central"/>
</dbReference>
<dbReference type="Gene3D" id="3.40.50.1460">
    <property type="match status" value="1"/>
</dbReference>
<reference evidence="3" key="2">
    <citation type="submission" date="2025-08" db="UniProtKB">
        <authorList>
            <consortium name="Ensembl"/>
        </authorList>
    </citation>
    <scope>IDENTIFICATION</scope>
</reference>
<gene>
    <name evidence="3" type="primary">LOC104265788</name>
</gene>
<dbReference type="AlphaFoldDB" id="F7AVK7"/>
<dbReference type="InterPro" id="IPR002398">
    <property type="entry name" value="Pept_C14"/>
</dbReference>
<feature type="domain" description="Caspase family p20" evidence="2">
    <location>
        <begin position="49"/>
        <end position="148"/>
    </location>
</feature>
<evidence type="ECO:0000256" key="1">
    <source>
        <dbReference type="ARBA" id="ARBA00010134"/>
    </source>
</evidence>
<proteinExistence type="inferred from homology"/>